<evidence type="ECO:0000256" key="6">
    <source>
        <dbReference type="ARBA" id="ARBA00022989"/>
    </source>
</evidence>
<protein>
    <submittedName>
        <fullName evidence="10">ABC transporter permease</fullName>
    </submittedName>
</protein>
<dbReference type="PROSITE" id="PS50928">
    <property type="entry name" value="ABC_TM1"/>
    <property type="match status" value="1"/>
</dbReference>
<accession>A0ABW7LY39</accession>
<evidence type="ECO:0000256" key="2">
    <source>
        <dbReference type="ARBA" id="ARBA00007069"/>
    </source>
</evidence>
<dbReference type="CDD" id="cd06261">
    <property type="entry name" value="TM_PBP2"/>
    <property type="match status" value="1"/>
</dbReference>
<keyword evidence="7 8" id="KW-0472">Membrane</keyword>
<evidence type="ECO:0000313" key="11">
    <source>
        <dbReference type="Proteomes" id="UP001609821"/>
    </source>
</evidence>
<dbReference type="Pfam" id="PF00528">
    <property type="entry name" value="BPD_transp_1"/>
    <property type="match status" value="1"/>
</dbReference>
<keyword evidence="3 8" id="KW-0813">Transport</keyword>
<evidence type="ECO:0000256" key="4">
    <source>
        <dbReference type="ARBA" id="ARBA00022475"/>
    </source>
</evidence>
<dbReference type="PANTHER" id="PTHR43848">
    <property type="entry name" value="PUTRESCINE TRANSPORT SYSTEM PERMEASE PROTEIN POTI"/>
    <property type="match status" value="1"/>
</dbReference>
<dbReference type="InterPro" id="IPR000515">
    <property type="entry name" value="MetI-like"/>
</dbReference>
<dbReference type="PANTHER" id="PTHR43848:SF2">
    <property type="entry name" value="PUTRESCINE TRANSPORT SYSTEM PERMEASE PROTEIN POTI"/>
    <property type="match status" value="1"/>
</dbReference>
<reference evidence="10 11" key="1">
    <citation type="submission" date="2024-10" db="EMBL/GenBank/DDBJ databases">
        <title>Aeromonas and Pseudomonas from the Cagarras Archipelago, Rio de Janeiro, Brazil.</title>
        <authorList>
            <person name="Canellas A.L.B."/>
            <person name="Laport M.S."/>
        </authorList>
    </citation>
    <scope>NUCLEOTIDE SEQUENCE [LARGE SCALE GENOMIC DNA]</scope>
    <source>
        <strain evidence="10 11">CPF-4</strain>
    </source>
</reference>
<keyword evidence="6 8" id="KW-1133">Transmembrane helix</keyword>
<dbReference type="EMBL" id="JBINXB010000005">
    <property type="protein sequence ID" value="MFH6565613.1"/>
    <property type="molecule type" value="Genomic_DNA"/>
</dbReference>
<comment type="subcellular location">
    <subcellularLocation>
        <location evidence="1 8">Cell membrane</location>
        <topology evidence="1 8">Multi-pass membrane protein</topology>
    </subcellularLocation>
</comment>
<dbReference type="RefSeq" id="WP_395246792.1">
    <property type="nucleotide sequence ID" value="NZ_JBINXA010000015.1"/>
</dbReference>
<feature type="transmembrane region" description="Helical" evidence="8">
    <location>
        <begin position="56"/>
        <end position="82"/>
    </location>
</feature>
<feature type="domain" description="ABC transmembrane type-1" evidence="9">
    <location>
        <begin position="56"/>
        <end position="243"/>
    </location>
</feature>
<evidence type="ECO:0000313" key="10">
    <source>
        <dbReference type="EMBL" id="MFH6565613.1"/>
    </source>
</evidence>
<comment type="caution">
    <text evidence="10">The sequence shown here is derived from an EMBL/GenBank/DDBJ whole genome shotgun (WGS) entry which is preliminary data.</text>
</comment>
<keyword evidence="4" id="KW-1003">Cell membrane</keyword>
<feature type="transmembrane region" description="Helical" evidence="8">
    <location>
        <begin position="180"/>
        <end position="204"/>
    </location>
</feature>
<feature type="transmembrane region" description="Helical" evidence="8">
    <location>
        <begin position="124"/>
        <end position="140"/>
    </location>
</feature>
<dbReference type="Proteomes" id="UP001609821">
    <property type="component" value="Unassembled WGS sequence"/>
</dbReference>
<feature type="transmembrane region" description="Helical" evidence="8">
    <location>
        <begin position="94"/>
        <end position="118"/>
    </location>
</feature>
<evidence type="ECO:0000256" key="1">
    <source>
        <dbReference type="ARBA" id="ARBA00004651"/>
    </source>
</evidence>
<evidence type="ECO:0000256" key="8">
    <source>
        <dbReference type="RuleBase" id="RU363032"/>
    </source>
</evidence>
<evidence type="ECO:0000256" key="3">
    <source>
        <dbReference type="ARBA" id="ARBA00022448"/>
    </source>
</evidence>
<dbReference type="SUPFAM" id="SSF161098">
    <property type="entry name" value="MetI-like"/>
    <property type="match status" value="1"/>
</dbReference>
<gene>
    <name evidence="10" type="ORF">ACHMWK_06485</name>
</gene>
<name>A0ABW7LY39_9PSED</name>
<dbReference type="Gene3D" id="1.10.3720.10">
    <property type="entry name" value="MetI-like"/>
    <property type="match status" value="1"/>
</dbReference>
<dbReference type="InterPro" id="IPR035906">
    <property type="entry name" value="MetI-like_sf"/>
</dbReference>
<proteinExistence type="inferred from homology"/>
<evidence type="ECO:0000256" key="5">
    <source>
        <dbReference type="ARBA" id="ARBA00022692"/>
    </source>
</evidence>
<keyword evidence="5 8" id="KW-0812">Transmembrane</keyword>
<comment type="similarity">
    <text evidence="2">Belongs to the binding-protein-dependent transport system permease family. CysTW subfamily.</text>
</comment>
<feature type="transmembrane region" description="Helical" evidence="8">
    <location>
        <begin position="224"/>
        <end position="246"/>
    </location>
</feature>
<keyword evidence="11" id="KW-1185">Reference proteome</keyword>
<evidence type="ECO:0000259" key="9">
    <source>
        <dbReference type="PROSITE" id="PS50928"/>
    </source>
</evidence>
<dbReference type="InterPro" id="IPR051789">
    <property type="entry name" value="Bact_Polyamine_Transport"/>
</dbReference>
<sequence>MTRLFTYTYMLFLYAPIVLITLFSFHSTPALSFPFEGFSLRWYEAIFTSYDFRTALLNSAIVATASTLITTVLGTCSALALMRMKGRFKQVFSFLNFVPIALPGLFLGIALVILFSLIGLPRSLLTITIGHALFTFPFFVESVRSRLGYFDLSLEEAARDLGASPLTAFRLVTFPIIRPTILGAAILAVALSLDEFLITVFVTGTDSTLPLLILSMIRRTVDPTINAASVAMLVLTLLIIALAGFVMKFRRRQLELERT</sequence>
<evidence type="ECO:0000256" key="7">
    <source>
        <dbReference type="ARBA" id="ARBA00023136"/>
    </source>
</evidence>
<organism evidence="10 11">
    <name type="scientific">Pseudomonas kulmbachensis</name>
    <dbReference type="NCBI Taxonomy" id="3043408"/>
    <lineage>
        <taxon>Bacteria</taxon>
        <taxon>Pseudomonadati</taxon>
        <taxon>Pseudomonadota</taxon>
        <taxon>Gammaproteobacteria</taxon>
        <taxon>Pseudomonadales</taxon>
        <taxon>Pseudomonadaceae</taxon>
        <taxon>Pseudomonas</taxon>
    </lineage>
</organism>